<reference evidence="3" key="1">
    <citation type="submission" date="2015-09" db="EMBL/GenBank/DDBJ databases">
        <authorList>
            <consortium name="Pathogen Informatics"/>
        </authorList>
    </citation>
    <scope>NUCLEOTIDE SEQUENCE [LARGE SCALE GENOMIC DNA]</scope>
    <source>
        <strain evidence="3">Lake Konstanz</strain>
    </source>
</reference>
<gene>
    <name evidence="2" type="ORF">BSAL_29955</name>
</gene>
<dbReference type="Proteomes" id="UP000051952">
    <property type="component" value="Unassembled WGS sequence"/>
</dbReference>
<evidence type="ECO:0000313" key="2">
    <source>
        <dbReference type="EMBL" id="CUG91047.1"/>
    </source>
</evidence>
<dbReference type="Gene3D" id="3.80.10.10">
    <property type="entry name" value="Ribonuclease Inhibitor"/>
    <property type="match status" value="1"/>
</dbReference>
<keyword evidence="3" id="KW-1185">Reference proteome</keyword>
<organism evidence="2 3">
    <name type="scientific">Bodo saltans</name>
    <name type="common">Flagellated protozoan</name>
    <dbReference type="NCBI Taxonomy" id="75058"/>
    <lineage>
        <taxon>Eukaryota</taxon>
        <taxon>Discoba</taxon>
        <taxon>Euglenozoa</taxon>
        <taxon>Kinetoplastea</taxon>
        <taxon>Metakinetoplastina</taxon>
        <taxon>Eubodonida</taxon>
        <taxon>Bodonidae</taxon>
        <taxon>Bodo</taxon>
    </lineage>
</organism>
<dbReference type="VEuPathDB" id="TriTrypDB:BSAL_29955"/>
<dbReference type="InterPro" id="IPR032675">
    <property type="entry name" value="LRR_dom_sf"/>
</dbReference>
<dbReference type="AlphaFoldDB" id="A0A0S4JMB9"/>
<evidence type="ECO:0000313" key="3">
    <source>
        <dbReference type="Proteomes" id="UP000051952"/>
    </source>
</evidence>
<sequence length="438" mass="47129">MSALANISQLYNDACSAADLMPSVQLQRVFSGLTFAKVDNGDHQILKLDASQCLFTRSHFELFLEVLQKIVQQIVESVAHGSITGALPIQLHLSLRNTGLDNGTVLTLANAVAQLDGLDHIIVAEGLDISDNVNVSTVGGKRLKRLCKEYQQLKFLNLNGCSLNAALQRQIEESTAENSSIAHEEAEMDAAPVEDGVAAVVTVDAAAEDAAELQTRAESPDPHHQRITEVESASPTAVVEQRTPQTEPRNTQHTSLTPSPPRQLRADTSGRSEAGTSRLRADRFEQSDTLSCATENDPEMALAHKSDDTSQNNSMGEAPDFTSYTMPPDLTVAQQAPLSLLKKIQGNTTIGATVVAPAISPRTPASCSRGFLGHHSQPVAADMQFPLMSRLSIAVNKSARVENDLSFIRPLVAFGGVKSIRTSATPRLDSLLDRLQAR</sequence>
<feature type="compositionally biased region" description="Polar residues" evidence="1">
    <location>
        <begin position="242"/>
        <end position="257"/>
    </location>
</feature>
<dbReference type="EMBL" id="CYKH01001888">
    <property type="protein sequence ID" value="CUG91047.1"/>
    <property type="molecule type" value="Genomic_DNA"/>
</dbReference>
<name>A0A0S4JMB9_BODSA</name>
<protein>
    <submittedName>
        <fullName evidence="2">Uncharacterized protein</fullName>
    </submittedName>
</protein>
<evidence type="ECO:0000256" key="1">
    <source>
        <dbReference type="SAM" id="MobiDB-lite"/>
    </source>
</evidence>
<accession>A0A0S4JMB9</accession>
<feature type="region of interest" description="Disordered" evidence="1">
    <location>
        <begin position="214"/>
        <end position="288"/>
    </location>
</feature>
<proteinExistence type="predicted"/>
<dbReference type="SUPFAM" id="SSF52047">
    <property type="entry name" value="RNI-like"/>
    <property type="match status" value="1"/>
</dbReference>
<feature type="compositionally biased region" description="Basic and acidic residues" evidence="1">
    <location>
        <begin position="218"/>
        <end position="229"/>
    </location>
</feature>